<reference evidence="1 2" key="1">
    <citation type="submission" date="2020-07" db="EMBL/GenBank/DDBJ databases">
        <title>Metarhizium humberi genome.</title>
        <authorList>
            <person name="Lysoe E."/>
        </authorList>
    </citation>
    <scope>NUCLEOTIDE SEQUENCE [LARGE SCALE GENOMIC DNA]</scope>
    <source>
        <strain evidence="1 2">ESALQ1638</strain>
    </source>
</reference>
<name>A0A9P8M0X4_9HYPO</name>
<dbReference type="AlphaFoldDB" id="A0A9P8M0X4"/>
<gene>
    <name evidence="1" type="ORF">MHUMG1_10561</name>
</gene>
<dbReference type="Proteomes" id="UP000764110">
    <property type="component" value="Unassembled WGS sequence"/>
</dbReference>
<protein>
    <submittedName>
        <fullName evidence="1">Uncharacterized protein</fullName>
    </submittedName>
</protein>
<sequence length="153" mass="16422">MQPSRAGDHDHRRTALAVQMLVRKSVQCLCEALHGHGSRQLGHQVLVHSTVATTTAAIGFASAINGTSGMRASPVSNFTSPAYSMTDPRNPAIFPIIAMATDGERQNHVVRREWICPKSQWSGKYSPLADSSSTKLVAQQSAMVIDVQLAALA</sequence>
<evidence type="ECO:0000313" key="1">
    <source>
        <dbReference type="EMBL" id="KAH0591703.1"/>
    </source>
</evidence>
<evidence type="ECO:0000313" key="2">
    <source>
        <dbReference type="Proteomes" id="UP000764110"/>
    </source>
</evidence>
<accession>A0A9P8M0X4</accession>
<proteinExistence type="predicted"/>
<dbReference type="EMBL" id="JACEFI010000053">
    <property type="protein sequence ID" value="KAH0591703.1"/>
    <property type="molecule type" value="Genomic_DNA"/>
</dbReference>
<comment type="caution">
    <text evidence="1">The sequence shown here is derived from an EMBL/GenBank/DDBJ whole genome shotgun (WGS) entry which is preliminary data.</text>
</comment>
<organism evidence="1 2">
    <name type="scientific">Metarhizium humberi</name>
    <dbReference type="NCBI Taxonomy" id="2596975"/>
    <lineage>
        <taxon>Eukaryota</taxon>
        <taxon>Fungi</taxon>
        <taxon>Dikarya</taxon>
        <taxon>Ascomycota</taxon>
        <taxon>Pezizomycotina</taxon>
        <taxon>Sordariomycetes</taxon>
        <taxon>Hypocreomycetidae</taxon>
        <taxon>Hypocreales</taxon>
        <taxon>Clavicipitaceae</taxon>
        <taxon>Metarhizium</taxon>
    </lineage>
</organism>
<keyword evidence="2" id="KW-1185">Reference proteome</keyword>